<gene>
    <name evidence="1" type="ORF">DIURU_005802</name>
</gene>
<comment type="caution">
    <text evidence="1">The sequence shown here is derived from an EMBL/GenBank/DDBJ whole genome shotgun (WGS) entry which is preliminary data.</text>
</comment>
<reference evidence="1 2" key="1">
    <citation type="submission" date="2019-07" db="EMBL/GenBank/DDBJ databases">
        <title>Genome assembly of two rare yeast pathogens: Diutina rugosa and Trichomonascus ciferrii.</title>
        <authorList>
            <person name="Mixao V."/>
            <person name="Saus E."/>
            <person name="Hansen A."/>
            <person name="Lass-Flor C."/>
            <person name="Gabaldon T."/>
        </authorList>
    </citation>
    <scope>NUCLEOTIDE SEQUENCE [LARGE SCALE GENOMIC DNA]</scope>
    <source>
        <strain evidence="1 2">CBS 613</strain>
    </source>
</reference>
<evidence type="ECO:0000313" key="2">
    <source>
        <dbReference type="Proteomes" id="UP000449547"/>
    </source>
</evidence>
<proteinExistence type="predicted"/>
<dbReference type="EMBL" id="SWFT01000165">
    <property type="protein sequence ID" value="KAA8896430.1"/>
    <property type="molecule type" value="Genomic_DNA"/>
</dbReference>
<dbReference type="AlphaFoldDB" id="A0A642UBY1"/>
<name>A0A642UBY1_DIURU</name>
<dbReference type="RefSeq" id="XP_034009409.1">
    <property type="nucleotide sequence ID" value="XM_034158825.1"/>
</dbReference>
<organism evidence="1 2">
    <name type="scientific">Diutina rugosa</name>
    <name type="common">Yeast</name>
    <name type="synonym">Candida rugosa</name>
    <dbReference type="NCBI Taxonomy" id="5481"/>
    <lineage>
        <taxon>Eukaryota</taxon>
        <taxon>Fungi</taxon>
        <taxon>Dikarya</taxon>
        <taxon>Ascomycota</taxon>
        <taxon>Saccharomycotina</taxon>
        <taxon>Pichiomycetes</taxon>
        <taxon>Debaryomycetaceae</taxon>
        <taxon>Diutina</taxon>
    </lineage>
</organism>
<sequence>MLDDGFRYRLPDNRSIVLEAVRQEDGNYDVYLDNRDGVKVGYCEPKEYQTIDPWMYYIAACHVSEYQLKLAGITPCDSYCFNYWGLSYVEQHKIYSAFTSTATDGF</sequence>
<accession>A0A642UBY1</accession>
<evidence type="ECO:0000313" key="1">
    <source>
        <dbReference type="EMBL" id="KAA8896430.1"/>
    </source>
</evidence>
<protein>
    <submittedName>
        <fullName evidence="1">Uncharacterized protein</fullName>
    </submittedName>
</protein>
<dbReference type="Proteomes" id="UP000449547">
    <property type="component" value="Unassembled WGS sequence"/>
</dbReference>
<dbReference type="GeneID" id="54784453"/>
<keyword evidence="2" id="KW-1185">Reference proteome</keyword>
<dbReference type="VEuPathDB" id="FungiDB:DIURU_005802"/>